<comment type="caution">
    <text evidence="1">The sequence shown here is derived from an EMBL/GenBank/DDBJ whole genome shotgun (WGS) entry which is preliminary data.</text>
</comment>
<dbReference type="AlphaFoldDB" id="A0A9Q9S513"/>
<name>A0A9Q9S513_9ENTR</name>
<organism evidence="1 2">
    <name type="scientific">Klebsiella pasteurii</name>
    <dbReference type="NCBI Taxonomy" id="2587529"/>
    <lineage>
        <taxon>Bacteria</taxon>
        <taxon>Pseudomonadati</taxon>
        <taxon>Pseudomonadota</taxon>
        <taxon>Gammaproteobacteria</taxon>
        <taxon>Enterobacterales</taxon>
        <taxon>Enterobacteriaceae</taxon>
        <taxon>Klebsiella/Raoultella group</taxon>
        <taxon>Klebsiella</taxon>
    </lineage>
</organism>
<evidence type="ECO:0000313" key="2">
    <source>
        <dbReference type="Proteomes" id="UP000318567"/>
    </source>
</evidence>
<proteinExistence type="predicted"/>
<sequence>MIRNKDNISDGINIFLDMHKTDFLRPPFTIKKDIITEYRDICDRYLNFLESHISEMNNGFARKLSRRLEKTKIISIGITECLQHFLSGDIKTAYDSFDSIFNDTTISKYIQNISIPLNEICNKMTPLFRVRKSDSPLITREEMFHIPFKLRHLVNAQRYSVAGLPCLYLGSSLYICWQEMDKPDFNKLYLSSFSSNDDNAKVLNFASDILFGKLRALHIPKHLQYSEISIITQLSYLTLYPLIIACSFIKKAKNASFNQEYIIPNLLMQWISRRNRSNVMGIAYRSTKIKRTTQNKRSINVVLPPKITYSQTLSHDFCPKLSSMFELTQPISWQVLKTLDYDVIDNEDSARQQAIHKLKRREHFYGIENFDEELFDSFYPLTDFFKLENSIDKLFEYSFLDGDRMAAED</sequence>
<reference evidence="1 2" key="1">
    <citation type="submission" date="2019-07" db="EMBL/GenBank/DDBJ databases">
        <authorList>
            <person name="Brisse S."/>
            <person name="Rodrigues C."/>
            <person name="Thorpe H."/>
        </authorList>
    </citation>
    <scope>NUCLEOTIDE SEQUENCE [LARGE SCALE GENOMIC DNA]</scope>
    <source>
        <strain evidence="1">SB6410</strain>
    </source>
</reference>
<dbReference type="RefSeq" id="WP_142445152.1">
    <property type="nucleotide sequence ID" value="NZ_CABGGO010000012.1"/>
</dbReference>
<evidence type="ECO:0008006" key="3">
    <source>
        <dbReference type="Google" id="ProtNLM"/>
    </source>
</evidence>
<dbReference type="Proteomes" id="UP000318567">
    <property type="component" value="Unassembled WGS sequence"/>
</dbReference>
<evidence type="ECO:0000313" key="1">
    <source>
        <dbReference type="EMBL" id="VUS42734.1"/>
    </source>
</evidence>
<dbReference type="EMBL" id="CABGGO010000012">
    <property type="protein sequence ID" value="VUS42734.1"/>
    <property type="molecule type" value="Genomic_DNA"/>
</dbReference>
<gene>
    <name evidence="1" type="ORF">SB6410_01093</name>
</gene>
<protein>
    <recommendedName>
        <fullName evidence="3">RES domain-containing protein</fullName>
    </recommendedName>
</protein>
<accession>A0A9Q9S513</accession>